<feature type="transmembrane region" description="Helical" evidence="12">
    <location>
        <begin position="134"/>
        <end position="153"/>
    </location>
</feature>
<evidence type="ECO:0000256" key="11">
    <source>
        <dbReference type="PIRNR" id="PIRNR016933"/>
    </source>
</evidence>
<reference evidence="13 14" key="1">
    <citation type="submission" date="2022-09" db="EMBL/GenBank/DDBJ databases">
        <authorList>
            <person name="Han X.L."/>
            <person name="Wang Q."/>
            <person name="Lu T."/>
        </authorList>
    </citation>
    <scope>NUCLEOTIDE SEQUENCE [LARGE SCALE GENOMIC DNA]</scope>
    <source>
        <strain evidence="13 14">WQ 127069</strain>
    </source>
</reference>
<keyword evidence="14" id="KW-1185">Reference proteome</keyword>
<evidence type="ECO:0000256" key="2">
    <source>
        <dbReference type="ARBA" id="ARBA00009165"/>
    </source>
</evidence>
<evidence type="ECO:0000256" key="4">
    <source>
        <dbReference type="ARBA" id="ARBA00022475"/>
    </source>
</evidence>
<comment type="caution">
    <text evidence="13">The sequence shown here is derived from an EMBL/GenBank/DDBJ whole genome shotgun (WGS) entry which is preliminary data.</text>
</comment>
<evidence type="ECO:0000256" key="7">
    <source>
        <dbReference type="ARBA" id="ARBA00022801"/>
    </source>
</evidence>
<dbReference type="InterPro" id="IPR023596">
    <property type="entry name" value="Peptidase_PrsW_arch/bac"/>
</dbReference>
<evidence type="ECO:0000256" key="6">
    <source>
        <dbReference type="ARBA" id="ARBA00022692"/>
    </source>
</evidence>
<proteinExistence type="inferred from homology"/>
<gene>
    <name evidence="13" type="primary">prsW</name>
    <name evidence="13" type="ORF">OB236_27450</name>
</gene>
<feature type="transmembrane region" description="Helical" evidence="12">
    <location>
        <begin position="6"/>
        <end position="23"/>
    </location>
</feature>
<keyword evidence="6 12" id="KW-0812">Transmembrane</keyword>
<dbReference type="InterPro" id="IPR026898">
    <property type="entry name" value="PrsW"/>
</dbReference>
<evidence type="ECO:0000256" key="3">
    <source>
        <dbReference type="ARBA" id="ARBA00018997"/>
    </source>
</evidence>
<evidence type="ECO:0000256" key="9">
    <source>
        <dbReference type="ARBA" id="ARBA00023136"/>
    </source>
</evidence>
<dbReference type="EC" id="3.4.-.-" evidence="11"/>
<dbReference type="Pfam" id="PF13367">
    <property type="entry name" value="PrsW-protease"/>
    <property type="match status" value="1"/>
</dbReference>
<keyword evidence="8 12" id="KW-1133">Transmembrane helix</keyword>
<evidence type="ECO:0000256" key="8">
    <source>
        <dbReference type="ARBA" id="ARBA00022989"/>
    </source>
</evidence>
<feature type="transmembrane region" description="Helical" evidence="12">
    <location>
        <begin position="100"/>
        <end position="122"/>
    </location>
</feature>
<keyword evidence="4 11" id="KW-1003">Cell membrane</keyword>
<accession>A0ABT2UMH7</accession>
<keyword evidence="5 11" id="KW-0645">Protease</keyword>
<comment type="subcellular location">
    <subcellularLocation>
        <location evidence="1">Cell membrane</location>
        <topology evidence="1">Multi-pass membrane protein</topology>
    </subcellularLocation>
</comment>
<name>A0ABT2UMH7_9BACL</name>
<evidence type="ECO:0000313" key="13">
    <source>
        <dbReference type="EMBL" id="MCU6795859.1"/>
    </source>
</evidence>
<keyword evidence="7 11" id="KW-0378">Hydrolase</keyword>
<dbReference type="PANTHER" id="PTHR36844">
    <property type="entry name" value="PROTEASE PRSW"/>
    <property type="match status" value="1"/>
</dbReference>
<dbReference type="PIRSF" id="PIRSF016933">
    <property type="entry name" value="PrsW"/>
    <property type="match status" value="1"/>
</dbReference>
<comment type="function">
    <text evidence="11">Involved in the degradation of specific anti-sigma factors.</text>
</comment>
<evidence type="ECO:0000256" key="5">
    <source>
        <dbReference type="ARBA" id="ARBA00022670"/>
    </source>
</evidence>
<evidence type="ECO:0000256" key="12">
    <source>
        <dbReference type="SAM" id="Phobius"/>
    </source>
</evidence>
<dbReference type="NCBIfam" id="NF033739">
    <property type="entry name" value="intramemb_PrsW"/>
    <property type="match status" value="1"/>
</dbReference>
<evidence type="ECO:0000313" key="14">
    <source>
        <dbReference type="Proteomes" id="UP001652445"/>
    </source>
</evidence>
<dbReference type="GO" id="GO:0008233">
    <property type="term" value="F:peptidase activity"/>
    <property type="evidence" value="ECO:0007669"/>
    <property type="project" value="UniProtKB-KW"/>
</dbReference>
<dbReference type="Proteomes" id="UP001652445">
    <property type="component" value="Unassembled WGS sequence"/>
</dbReference>
<sequence length="230" mass="26508">MSIVSVILAAIAPGVALLAYFYLKDRYDTEPIHLVGKMFLFGILLVFPVMVLQRAFVHGFGDDPLVFSFLISAGVEEFLKWFLVYFLIFRHATFDEPYDGIVYSVAVSLGFATLENVFYALLNSASISTLLMRAFLPVSGHAMFGVMMGYHLGKAKFNPEQRTRQLFYSCFMPILWHGVFDYVLLTAKTYWIWIMLPLMAFLWGRSLWNVKRANARSPLRVLRREERVEM</sequence>
<evidence type="ECO:0000256" key="10">
    <source>
        <dbReference type="ARBA" id="ARBA00030345"/>
    </source>
</evidence>
<dbReference type="GO" id="GO:0006508">
    <property type="term" value="P:proteolysis"/>
    <property type="evidence" value="ECO:0007669"/>
    <property type="project" value="UniProtKB-KW"/>
</dbReference>
<protein>
    <recommendedName>
        <fullName evidence="3 11">Protease PrsW</fullName>
        <ecNumber evidence="11">3.4.-.-</ecNumber>
    </recommendedName>
    <alternativeName>
        <fullName evidence="10 11">Protease responsible for activating sigma-W</fullName>
    </alternativeName>
</protein>
<comment type="similarity">
    <text evidence="2 11">Belongs to the protease PrsW family.</text>
</comment>
<feature type="transmembrane region" description="Helical" evidence="12">
    <location>
        <begin position="165"/>
        <end position="184"/>
    </location>
</feature>
<evidence type="ECO:0000256" key="1">
    <source>
        <dbReference type="ARBA" id="ARBA00004651"/>
    </source>
</evidence>
<keyword evidence="9 11" id="KW-0472">Membrane</keyword>
<feature type="transmembrane region" description="Helical" evidence="12">
    <location>
        <begin position="190"/>
        <end position="208"/>
    </location>
</feature>
<feature type="transmembrane region" description="Helical" evidence="12">
    <location>
        <begin position="35"/>
        <end position="53"/>
    </location>
</feature>
<dbReference type="EMBL" id="JAOQIO010000095">
    <property type="protein sequence ID" value="MCU6795859.1"/>
    <property type="molecule type" value="Genomic_DNA"/>
</dbReference>
<dbReference type="PANTHER" id="PTHR36844:SF1">
    <property type="entry name" value="PROTEASE PRSW"/>
    <property type="match status" value="1"/>
</dbReference>
<feature type="transmembrane region" description="Helical" evidence="12">
    <location>
        <begin position="65"/>
        <end position="88"/>
    </location>
</feature>
<dbReference type="RefSeq" id="WP_076227659.1">
    <property type="nucleotide sequence ID" value="NZ_JAOQIO010000095.1"/>
</dbReference>
<organism evidence="13 14">
    <name type="scientific">Paenibacillus baimaensis</name>
    <dbReference type="NCBI Taxonomy" id="2982185"/>
    <lineage>
        <taxon>Bacteria</taxon>
        <taxon>Bacillati</taxon>
        <taxon>Bacillota</taxon>
        <taxon>Bacilli</taxon>
        <taxon>Bacillales</taxon>
        <taxon>Paenibacillaceae</taxon>
        <taxon>Paenibacillus</taxon>
    </lineage>
</organism>